<evidence type="ECO:0000313" key="2">
    <source>
        <dbReference type="Proteomes" id="UP000886998"/>
    </source>
</evidence>
<proteinExistence type="predicted"/>
<protein>
    <submittedName>
        <fullName evidence="1">Uncharacterized protein</fullName>
    </submittedName>
</protein>
<organism evidence="1 2">
    <name type="scientific">Trichonephila inaurata madagascariensis</name>
    <dbReference type="NCBI Taxonomy" id="2747483"/>
    <lineage>
        <taxon>Eukaryota</taxon>
        <taxon>Metazoa</taxon>
        <taxon>Ecdysozoa</taxon>
        <taxon>Arthropoda</taxon>
        <taxon>Chelicerata</taxon>
        <taxon>Arachnida</taxon>
        <taxon>Araneae</taxon>
        <taxon>Araneomorphae</taxon>
        <taxon>Entelegynae</taxon>
        <taxon>Araneoidea</taxon>
        <taxon>Nephilidae</taxon>
        <taxon>Trichonephila</taxon>
        <taxon>Trichonephila inaurata</taxon>
    </lineage>
</organism>
<sequence length="88" mass="10018">MCFWYSGNRILRASLIMKNETKHLPHKVETIINFRKAETFGLDNAYIVNALKGIGILLHQFKNSVTRLDHVHSDLIGALLSLQDLRSA</sequence>
<keyword evidence="2" id="KW-1185">Reference proteome</keyword>
<evidence type="ECO:0000313" key="1">
    <source>
        <dbReference type="EMBL" id="GFY51290.1"/>
    </source>
</evidence>
<reference evidence="1" key="1">
    <citation type="submission" date="2020-08" db="EMBL/GenBank/DDBJ databases">
        <title>Multicomponent nature underlies the extraordinary mechanical properties of spider dragline silk.</title>
        <authorList>
            <person name="Kono N."/>
            <person name="Nakamura H."/>
            <person name="Mori M."/>
            <person name="Yoshida Y."/>
            <person name="Ohtoshi R."/>
            <person name="Malay A.D."/>
            <person name="Moran D.A.P."/>
            <person name="Tomita M."/>
            <person name="Numata K."/>
            <person name="Arakawa K."/>
        </authorList>
    </citation>
    <scope>NUCLEOTIDE SEQUENCE</scope>
</reference>
<accession>A0A8X6XCY8</accession>
<name>A0A8X6XCY8_9ARAC</name>
<comment type="caution">
    <text evidence="1">The sequence shown here is derived from an EMBL/GenBank/DDBJ whole genome shotgun (WGS) entry which is preliminary data.</text>
</comment>
<dbReference type="EMBL" id="BMAV01007993">
    <property type="protein sequence ID" value="GFY51290.1"/>
    <property type="molecule type" value="Genomic_DNA"/>
</dbReference>
<dbReference type="Proteomes" id="UP000886998">
    <property type="component" value="Unassembled WGS sequence"/>
</dbReference>
<dbReference type="AlphaFoldDB" id="A0A8X6XCY8"/>
<gene>
    <name evidence="1" type="ORF">TNIN_34791</name>
</gene>